<dbReference type="PANTHER" id="PTHR31286">
    <property type="entry name" value="GLYCINE-RICH CELL WALL STRUCTURAL PROTEIN 1.8-LIKE"/>
    <property type="match status" value="1"/>
</dbReference>
<dbReference type="InterPro" id="IPR025558">
    <property type="entry name" value="DUF4283"/>
</dbReference>
<name>A0AA38W2H2_9ASTR</name>
<evidence type="ECO:0000313" key="2">
    <source>
        <dbReference type="EMBL" id="KAJ9536240.1"/>
    </source>
</evidence>
<dbReference type="PANTHER" id="PTHR31286:SF99">
    <property type="entry name" value="DUF4283 DOMAIN-CONTAINING PROTEIN"/>
    <property type="match status" value="1"/>
</dbReference>
<organism evidence="2 3">
    <name type="scientific">Centaurea solstitialis</name>
    <name type="common">yellow star-thistle</name>
    <dbReference type="NCBI Taxonomy" id="347529"/>
    <lineage>
        <taxon>Eukaryota</taxon>
        <taxon>Viridiplantae</taxon>
        <taxon>Streptophyta</taxon>
        <taxon>Embryophyta</taxon>
        <taxon>Tracheophyta</taxon>
        <taxon>Spermatophyta</taxon>
        <taxon>Magnoliopsida</taxon>
        <taxon>eudicotyledons</taxon>
        <taxon>Gunneridae</taxon>
        <taxon>Pentapetalae</taxon>
        <taxon>asterids</taxon>
        <taxon>campanulids</taxon>
        <taxon>Asterales</taxon>
        <taxon>Asteraceae</taxon>
        <taxon>Carduoideae</taxon>
        <taxon>Cardueae</taxon>
        <taxon>Centaureinae</taxon>
        <taxon>Centaurea</taxon>
    </lineage>
</organism>
<dbReference type="Proteomes" id="UP001172457">
    <property type="component" value="Unassembled WGS sequence"/>
</dbReference>
<sequence length="447" mass="49298">MAFLGFLHGKSDSKLVFAWVSSSSLSELIMDAMDQIVANEVNIDVRNTETQRKSVFDRLDVDERLKIPGNNALNFAKAVGEGDGGSSLTFYPLVDKCHSRVRIPEVLAKQVLNQHRSTLIGYFLGPRLHFPLVEEYVKKVWGKFGFAGAMMNSNGIFFFKFNDVGGANQVVEAGHVMIRGVPLFVSHWDPSKGNSKPVHNTCPLWVKLHNVPLVAFNKEGIGRIASALGIPKQMDACTSSMCDRAWGRPGFAKVLVEVWAVGDLKREVQVVIPNVNGGDDVTVIVQVEYMWEPSQCNHCMVFGHKASACVKAVQTTKPKEKDTDDQGFITVKHTVQNKDGMGASKTKSVTSDLSGKEKQLKLKGILKHKPLIPDVSESFKTFQPRRGVVINEPSKSQQNRFSSLSDFSEDDISPILEQVIQDVEIGGMNDEGSIPLESTVLLTDPNK</sequence>
<dbReference type="AlphaFoldDB" id="A0AA38W2H2"/>
<keyword evidence="3" id="KW-1185">Reference proteome</keyword>
<evidence type="ECO:0000259" key="1">
    <source>
        <dbReference type="Pfam" id="PF14111"/>
    </source>
</evidence>
<accession>A0AA38W2H2</accession>
<feature type="domain" description="DUF4283" evidence="1">
    <location>
        <begin position="113"/>
        <end position="191"/>
    </location>
</feature>
<protein>
    <recommendedName>
        <fullName evidence="1">DUF4283 domain-containing protein</fullName>
    </recommendedName>
</protein>
<dbReference type="Pfam" id="PF14111">
    <property type="entry name" value="DUF4283"/>
    <property type="match status" value="1"/>
</dbReference>
<reference evidence="2" key="1">
    <citation type="submission" date="2023-03" db="EMBL/GenBank/DDBJ databases">
        <title>Chromosome-scale reference genome and RAD-based genetic map of yellow starthistle (Centaurea solstitialis) reveal putative structural variation and QTLs associated with invader traits.</title>
        <authorList>
            <person name="Reatini B."/>
            <person name="Cang F.A."/>
            <person name="Jiang Q."/>
            <person name="Mckibben M.T.W."/>
            <person name="Barker M.S."/>
            <person name="Rieseberg L.H."/>
            <person name="Dlugosch K.M."/>
        </authorList>
    </citation>
    <scope>NUCLEOTIDE SEQUENCE</scope>
    <source>
        <strain evidence="2">CAN-66</strain>
        <tissue evidence="2">Leaf</tissue>
    </source>
</reference>
<gene>
    <name evidence="2" type="ORF">OSB04_un000589</name>
</gene>
<dbReference type="EMBL" id="JARYMX010000042">
    <property type="protein sequence ID" value="KAJ9536240.1"/>
    <property type="molecule type" value="Genomic_DNA"/>
</dbReference>
<comment type="caution">
    <text evidence="2">The sequence shown here is derived from an EMBL/GenBank/DDBJ whole genome shotgun (WGS) entry which is preliminary data.</text>
</comment>
<proteinExistence type="predicted"/>
<dbReference type="InterPro" id="IPR040256">
    <property type="entry name" value="At4g02000-like"/>
</dbReference>
<evidence type="ECO:0000313" key="3">
    <source>
        <dbReference type="Proteomes" id="UP001172457"/>
    </source>
</evidence>